<dbReference type="CTD" id="6491"/>
<dbReference type="STRING" id="7998.ENSIPUP00000037101"/>
<dbReference type="PANTHER" id="PTHR15128:SF0">
    <property type="entry name" value="SCL-INTERRUPTING LOCUS PROTEIN"/>
    <property type="match status" value="1"/>
</dbReference>
<dbReference type="OrthoDB" id="76173at2759"/>
<name>A0A2D0RS47_ICTPU</name>
<feature type="compositionally biased region" description="Polar residues" evidence="1">
    <location>
        <begin position="833"/>
        <end position="842"/>
    </location>
</feature>
<dbReference type="PANTHER" id="PTHR15128">
    <property type="entry name" value="TAL1 SCL INTERRUPTING LOCUS"/>
    <property type="match status" value="1"/>
</dbReference>
<evidence type="ECO:0000259" key="2">
    <source>
        <dbReference type="Pfam" id="PF15253"/>
    </source>
</evidence>
<feature type="region of interest" description="Disordered" evidence="1">
    <location>
        <begin position="1193"/>
        <end position="1217"/>
    </location>
</feature>
<dbReference type="Pfam" id="PF25775">
    <property type="entry name" value="CC_STIL"/>
    <property type="match status" value="1"/>
</dbReference>
<dbReference type="KEGG" id="ipu:108270508"/>
<evidence type="ECO:0000256" key="1">
    <source>
        <dbReference type="SAM" id="MobiDB-lite"/>
    </source>
</evidence>
<dbReference type="InterPro" id="IPR057655">
    <property type="entry name" value="STIL_CC"/>
</dbReference>
<dbReference type="GeneID" id="108270508"/>
<dbReference type="Pfam" id="PF26399">
    <property type="entry name" value="PRM_STIL"/>
    <property type="match status" value="1"/>
</dbReference>
<organism evidence="4 5">
    <name type="scientific">Ictalurus punctatus</name>
    <name type="common">Channel catfish</name>
    <name type="synonym">Silurus punctatus</name>
    <dbReference type="NCBI Taxonomy" id="7998"/>
    <lineage>
        <taxon>Eukaryota</taxon>
        <taxon>Metazoa</taxon>
        <taxon>Chordata</taxon>
        <taxon>Craniata</taxon>
        <taxon>Vertebrata</taxon>
        <taxon>Euteleostomi</taxon>
        <taxon>Actinopterygii</taxon>
        <taxon>Neopterygii</taxon>
        <taxon>Teleostei</taxon>
        <taxon>Ostariophysi</taxon>
        <taxon>Siluriformes</taxon>
        <taxon>Ictaluridae</taxon>
        <taxon>Ictalurus</taxon>
    </lineage>
</organism>
<feature type="compositionally biased region" description="Basic and acidic residues" evidence="1">
    <location>
        <begin position="928"/>
        <end position="937"/>
    </location>
</feature>
<reference evidence="4" key="1">
    <citation type="journal article" date="2016" name="Nat. Commun.">
        <title>The channel catfish genome sequence provides insights into the evolution of scale formation in teleosts.</title>
        <authorList>
            <person name="Liu Z."/>
            <person name="Liu S."/>
            <person name="Yao J."/>
            <person name="Bao L."/>
            <person name="Zhang J."/>
            <person name="Li Y."/>
            <person name="Jiang C."/>
            <person name="Sun L."/>
            <person name="Wang R."/>
            <person name="Zhang Y."/>
            <person name="Zhou T."/>
            <person name="Zeng Q."/>
            <person name="Fu Q."/>
            <person name="Gao S."/>
            <person name="Li N."/>
            <person name="Koren S."/>
            <person name="Jiang Y."/>
            <person name="Zimin A."/>
            <person name="Xu P."/>
            <person name="Phillippy A.M."/>
            <person name="Geng X."/>
            <person name="Song L."/>
            <person name="Sun F."/>
            <person name="Li C."/>
            <person name="Wang X."/>
            <person name="Chen A."/>
            <person name="Jin Y."/>
            <person name="Yuan Z."/>
            <person name="Yang Y."/>
            <person name="Tan S."/>
            <person name="Peatman E."/>
            <person name="Lu J."/>
            <person name="Qin Z."/>
            <person name="Dunham R."/>
            <person name="Li Z."/>
            <person name="Sonstegard T."/>
            <person name="Feng J."/>
            <person name="Danzmann R.G."/>
            <person name="Schroeder S."/>
            <person name="Scheffler B."/>
            <person name="Duke M.V."/>
            <person name="Ballard L."/>
            <person name="Kucuktas H."/>
            <person name="Kaltenboeck L."/>
            <person name="Liu H."/>
            <person name="Armbruster J."/>
            <person name="Xie Y."/>
            <person name="Kirby M.L."/>
            <person name="Tian Y."/>
            <person name="Flanagan M.E."/>
            <person name="Mu W."/>
            <person name="Waldbieser G.C."/>
        </authorList>
    </citation>
    <scope>NUCLEOTIDE SEQUENCE [LARGE SCALE GENOMIC DNA]</scope>
    <source>
        <strain evidence="4">SDA103</strain>
    </source>
</reference>
<reference evidence="5" key="2">
    <citation type="submission" date="2025-08" db="UniProtKB">
        <authorList>
            <consortium name="RefSeq"/>
        </authorList>
    </citation>
    <scope>IDENTIFICATION</scope>
    <source>
        <tissue evidence="5">Blood</tissue>
    </source>
</reference>
<evidence type="ECO:0000313" key="4">
    <source>
        <dbReference type="Proteomes" id="UP000221080"/>
    </source>
</evidence>
<gene>
    <name evidence="5" type="primary">stil</name>
</gene>
<feature type="compositionally biased region" description="Polar residues" evidence="1">
    <location>
        <begin position="859"/>
        <end position="877"/>
    </location>
</feature>
<dbReference type="Proteomes" id="UP000221080">
    <property type="component" value="Chromosome 10"/>
</dbReference>
<sequence length="1250" mass="136100">MNRIQVNLRGLPSHVLEAVCRPDTAQNTRLPESIISPLTFPKSKMHLWDPTPNGDLVSLHLSFYRKPRLLLMEKALRLAHRHARQSKKPQFSCFLLGMLAVESDEEGVTITLDRFDPGREQPDGSTKSPTALLPGDILVPCVFDSQPVPDTTVYTARDLDITFKMLEHSCSSRETMELCKLISLRVRLSCVENMDRLSFSLSWAGVTLSSSLEAVPVRVLPVIPTALARNLSSPASMAQPLHTHTNAGKRGFLTMDQTRKLLLILESDPKVYTLPLVGVWLSGVTHIHNPVVWAWCLRYLYSSSLHDRVMSEDEAFLVVLYSLTHRDPEFYQCKLRGPKDMSYQLLVSTESLTLYKNVEPAEGRLLHFDLGAESQNREAELFKEALSRSALPRAGTASSAVVQNKLSISDHDSGVEDEDLSPRPSPNPHPISQQTRQVQPSVPELSMVLDGSFLDGKVVESYEHTLTHPVQSNPQLRSFSSSTPPSHPAPRPTSQSVMAGPPPIRRPLTPVLSQPKLNRTQSTIGHQPSTCRKSVPSVGRRSSNGFSASSSSSSSSSPKAGSSPSGSIQERTQRSGHPNPPVPNQKSKKVSISADQTALLPPSQHMVFHSTPAFNPACSCCPAHRAHMPMYQGNTWQGTPSSPMQNPVHCPPEGSPHRDCCLSPTKPALSLGCRMSPAQSPVCHASIPLHYSPSHAPHIPNANPCSGALDHTAPMCQAQCCQLQPGATAVTAPDIGVGLLPADAYRMLMEQDRQLKQLQAQIQKLLDAQSKVPESPRASPEEQQEQAIQTSVLSEPLKKTSVSIAVGTGASLFWSAPDQSSIHEEQSECDPEANSTVSSKLCSETIHHSREELSPATPRHSTSSPQHNTSDVAGSFQSPVLGASASMYYNSQSHDTEDFSQNGEIPSQRFYQELLGQVKSRLQDCVPEEEKTERDVQSPRPRHSLSPRNSPPNQPALGEQNAEGSEEDRVFSATLRQLQSLGVNVELSTGKSNRSTVESASTLACINPDAVIPRLTLSEQVGSSICGLSGGVDLSLEANAIALKYLSDSQLSRLSLGGQSPGGRSNPSTLLFGRTPLDKSSTGLSILSSSNMSLATCKYMKKYGLIEGGGGGSSSEEEEDDCSERAQKAQTDSALGCSLQLDVSENVGRERDTGFILKNLTNNKQPEPLLSAQDSQSQLIRDLRPKMQLLAHTKTSPEKENNPKHVLPQPRPQRRASLSDNHRLASLPETQGSVGNFLDLSRLRQLPKLF</sequence>
<feature type="region of interest" description="Disordered" evidence="1">
    <location>
        <begin position="926"/>
        <end position="969"/>
    </location>
</feature>
<feature type="compositionally biased region" description="Polar residues" evidence="1">
    <location>
        <begin position="430"/>
        <end position="440"/>
    </location>
</feature>
<dbReference type="GO" id="GO:0007052">
    <property type="term" value="P:mitotic spindle organization"/>
    <property type="evidence" value="ECO:0007669"/>
    <property type="project" value="TreeGrafter"/>
</dbReference>
<feature type="compositionally biased region" description="Low complexity" evidence="1">
    <location>
        <begin position="1055"/>
        <end position="1065"/>
    </location>
</feature>
<evidence type="ECO:0000313" key="5">
    <source>
        <dbReference type="RefSeq" id="XP_017332780.1"/>
    </source>
</evidence>
<feature type="region of interest" description="Disordered" evidence="1">
    <location>
        <begin position="1108"/>
        <end position="1129"/>
    </location>
</feature>
<proteinExistence type="predicted"/>
<dbReference type="GO" id="GO:0007224">
    <property type="term" value="P:smoothened signaling pathway"/>
    <property type="evidence" value="ECO:0007669"/>
    <property type="project" value="TreeGrafter"/>
</dbReference>
<dbReference type="Pfam" id="PF15253">
    <property type="entry name" value="STIL_N"/>
    <property type="match status" value="1"/>
</dbReference>
<feature type="region of interest" description="Disordered" evidence="1">
    <location>
        <begin position="467"/>
        <end position="593"/>
    </location>
</feature>
<dbReference type="RefSeq" id="XP_017332780.1">
    <property type="nucleotide sequence ID" value="XM_017477291.3"/>
</dbReference>
<feature type="region of interest" description="Disordered" evidence="1">
    <location>
        <begin position="817"/>
        <end position="877"/>
    </location>
</feature>
<feature type="region of interest" description="Disordered" evidence="1">
    <location>
        <begin position="1055"/>
        <end position="1074"/>
    </location>
</feature>
<feature type="region of interest" description="Disordered" evidence="1">
    <location>
        <begin position="400"/>
        <end position="441"/>
    </location>
</feature>
<feature type="compositionally biased region" description="Polar residues" evidence="1">
    <location>
        <begin position="468"/>
        <end position="484"/>
    </location>
</feature>
<feature type="compositionally biased region" description="Polar residues" evidence="1">
    <location>
        <begin position="511"/>
        <end position="532"/>
    </location>
</feature>
<feature type="region of interest" description="Disordered" evidence="1">
    <location>
        <begin position="767"/>
        <end position="792"/>
    </location>
</feature>
<protein>
    <submittedName>
        <fullName evidence="5">SCL-interrupting locus protein homolog</fullName>
    </submittedName>
</protein>
<keyword evidence="4" id="KW-1185">Reference proteome</keyword>
<feature type="compositionally biased region" description="Low complexity" evidence="1">
    <location>
        <begin position="542"/>
        <end position="567"/>
    </location>
</feature>
<feature type="domain" description="STIL coiled coil region" evidence="3">
    <location>
        <begin position="742"/>
        <end position="770"/>
    </location>
</feature>
<accession>A0A2D0RS47</accession>
<dbReference type="GO" id="GO:0031023">
    <property type="term" value="P:microtubule organizing center organization"/>
    <property type="evidence" value="ECO:0007669"/>
    <property type="project" value="TreeGrafter"/>
</dbReference>
<feature type="domain" description="STIL N-terminal" evidence="2">
    <location>
        <begin position="47"/>
        <end position="389"/>
    </location>
</feature>
<dbReference type="InterPro" id="IPR058559">
    <property type="entry name" value="PRM_STIL"/>
</dbReference>
<dbReference type="GO" id="GO:0005815">
    <property type="term" value="C:microtubule organizing center"/>
    <property type="evidence" value="ECO:0007669"/>
    <property type="project" value="TreeGrafter"/>
</dbReference>
<dbReference type="InterPro" id="IPR026123">
    <property type="entry name" value="STIL"/>
</dbReference>
<dbReference type="AlphaFoldDB" id="A0A2D0RS47"/>
<evidence type="ECO:0000259" key="3">
    <source>
        <dbReference type="Pfam" id="PF25775"/>
    </source>
</evidence>
<dbReference type="InterPro" id="IPR057731">
    <property type="entry name" value="STIL_N"/>
</dbReference>
<dbReference type="GO" id="GO:0071539">
    <property type="term" value="P:protein localization to centrosome"/>
    <property type="evidence" value="ECO:0007669"/>
    <property type="project" value="TreeGrafter"/>
</dbReference>